<evidence type="ECO:0000259" key="6">
    <source>
        <dbReference type="Pfam" id="PF08281"/>
    </source>
</evidence>
<keyword evidence="3" id="KW-0731">Sigma factor</keyword>
<dbReference type="InterPro" id="IPR007627">
    <property type="entry name" value="RNA_pol_sigma70_r2"/>
</dbReference>
<dbReference type="Gene3D" id="1.10.1740.10">
    <property type="match status" value="1"/>
</dbReference>
<dbReference type="PANTHER" id="PTHR43133:SF46">
    <property type="entry name" value="RNA POLYMERASE SIGMA-70 FACTOR ECF SUBFAMILY"/>
    <property type="match status" value="1"/>
</dbReference>
<keyword evidence="8" id="KW-1185">Reference proteome</keyword>
<name>A0A193LCQ4_9GAMM</name>
<sequence length="186" mass="20993">MAPHQLAHTDELELIARSRVSGDADCFGELIRRHQSQLRLFLLRLCREPSLADDLAQDALMHAFEKLDGFRGDGSFAGWLMRIAWTTFLQSRRRADRYRQVVELAAQEPAATSTSPAQDEVSDLDRLLAVLTTDERAIMILAYSCGMSHSEISKAVDLPVGTVKSVIHRSKQKIRQDFEIDNHQFG</sequence>
<evidence type="ECO:0000313" key="7">
    <source>
        <dbReference type="EMBL" id="ANO50243.1"/>
    </source>
</evidence>
<keyword evidence="4" id="KW-0804">Transcription</keyword>
<dbReference type="GO" id="GO:0016987">
    <property type="term" value="F:sigma factor activity"/>
    <property type="evidence" value="ECO:0007669"/>
    <property type="project" value="UniProtKB-KW"/>
</dbReference>
<dbReference type="AlphaFoldDB" id="A0A193LCQ4"/>
<dbReference type="InterPro" id="IPR013249">
    <property type="entry name" value="RNA_pol_sigma70_r4_t2"/>
</dbReference>
<dbReference type="Pfam" id="PF08281">
    <property type="entry name" value="Sigma70_r4_2"/>
    <property type="match status" value="1"/>
</dbReference>
<dbReference type="EMBL" id="CP016268">
    <property type="protein sequence ID" value="ANO50243.1"/>
    <property type="molecule type" value="Genomic_DNA"/>
</dbReference>
<dbReference type="SUPFAM" id="SSF88659">
    <property type="entry name" value="Sigma3 and sigma4 domains of RNA polymerase sigma factors"/>
    <property type="match status" value="1"/>
</dbReference>
<dbReference type="KEGG" id="woc:BA177_02535"/>
<dbReference type="CDD" id="cd06171">
    <property type="entry name" value="Sigma70_r4"/>
    <property type="match status" value="1"/>
</dbReference>
<evidence type="ECO:0000313" key="8">
    <source>
        <dbReference type="Proteomes" id="UP000092695"/>
    </source>
</evidence>
<dbReference type="GO" id="GO:0006352">
    <property type="term" value="P:DNA-templated transcription initiation"/>
    <property type="evidence" value="ECO:0007669"/>
    <property type="project" value="InterPro"/>
</dbReference>
<dbReference type="Proteomes" id="UP000092695">
    <property type="component" value="Chromosome"/>
</dbReference>
<evidence type="ECO:0000256" key="3">
    <source>
        <dbReference type="ARBA" id="ARBA00023082"/>
    </source>
</evidence>
<evidence type="ECO:0008006" key="9">
    <source>
        <dbReference type="Google" id="ProtNLM"/>
    </source>
</evidence>
<dbReference type="PANTHER" id="PTHR43133">
    <property type="entry name" value="RNA POLYMERASE ECF-TYPE SIGMA FACTO"/>
    <property type="match status" value="1"/>
</dbReference>
<dbReference type="InterPro" id="IPR013325">
    <property type="entry name" value="RNA_pol_sigma_r2"/>
</dbReference>
<feature type="domain" description="RNA polymerase sigma-70 region 2" evidence="5">
    <location>
        <begin position="30"/>
        <end position="97"/>
    </location>
</feature>
<proteinExistence type="inferred from homology"/>
<gene>
    <name evidence="7" type="ORF">BA177_02535</name>
</gene>
<dbReference type="InterPro" id="IPR036388">
    <property type="entry name" value="WH-like_DNA-bd_sf"/>
</dbReference>
<dbReference type="GO" id="GO:0003677">
    <property type="term" value="F:DNA binding"/>
    <property type="evidence" value="ECO:0007669"/>
    <property type="project" value="InterPro"/>
</dbReference>
<dbReference type="InterPro" id="IPR039425">
    <property type="entry name" value="RNA_pol_sigma-70-like"/>
</dbReference>
<accession>A0A193LCQ4</accession>
<dbReference type="InterPro" id="IPR014284">
    <property type="entry name" value="RNA_pol_sigma-70_dom"/>
</dbReference>
<evidence type="ECO:0000256" key="4">
    <source>
        <dbReference type="ARBA" id="ARBA00023163"/>
    </source>
</evidence>
<organism evidence="7 8">
    <name type="scientific">Woeseia oceani</name>
    <dbReference type="NCBI Taxonomy" id="1548547"/>
    <lineage>
        <taxon>Bacteria</taxon>
        <taxon>Pseudomonadati</taxon>
        <taxon>Pseudomonadota</taxon>
        <taxon>Gammaproteobacteria</taxon>
        <taxon>Woeseiales</taxon>
        <taxon>Woeseiaceae</taxon>
        <taxon>Woeseia</taxon>
    </lineage>
</organism>
<evidence type="ECO:0000256" key="2">
    <source>
        <dbReference type="ARBA" id="ARBA00023015"/>
    </source>
</evidence>
<protein>
    <recommendedName>
        <fullName evidence="9">RNA polymerase subunit sigma-70</fullName>
    </recommendedName>
</protein>
<dbReference type="SUPFAM" id="SSF88946">
    <property type="entry name" value="Sigma2 domain of RNA polymerase sigma factors"/>
    <property type="match status" value="1"/>
</dbReference>
<dbReference type="NCBIfam" id="TIGR02937">
    <property type="entry name" value="sigma70-ECF"/>
    <property type="match status" value="1"/>
</dbReference>
<reference evidence="7 8" key="1">
    <citation type="submission" date="2016-06" db="EMBL/GenBank/DDBJ databases">
        <title>Complete genome sequence of a deep-branching marine Gamma Proteobacterium Woeseia oceani type strain XK5.</title>
        <authorList>
            <person name="Mu D."/>
            <person name="Du Z."/>
        </authorList>
    </citation>
    <scope>NUCLEOTIDE SEQUENCE [LARGE SCALE GENOMIC DNA]</scope>
    <source>
        <strain evidence="7 8">XK5</strain>
    </source>
</reference>
<comment type="similarity">
    <text evidence="1">Belongs to the sigma-70 factor family. ECF subfamily.</text>
</comment>
<evidence type="ECO:0000256" key="1">
    <source>
        <dbReference type="ARBA" id="ARBA00010641"/>
    </source>
</evidence>
<dbReference type="STRING" id="1548547.BA177_02535"/>
<dbReference type="InterPro" id="IPR013324">
    <property type="entry name" value="RNA_pol_sigma_r3/r4-like"/>
</dbReference>
<evidence type="ECO:0000259" key="5">
    <source>
        <dbReference type="Pfam" id="PF04542"/>
    </source>
</evidence>
<keyword evidence="2" id="KW-0805">Transcription regulation</keyword>
<feature type="domain" description="RNA polymerase sigma factor 70 region 4 type 2" evidence="6">
    <location>
        <begin position="124"/>
        <end position="174"/>
    </location>
</feature>
<dbReference type="Gene3D" id="1.10.10.10">
    <property type="entry name" value="Winged helix-like DNA-binding domain superfamily/Winged helix DNA-binding domain"/>
    <property type="match status" value="1"/>
</dbReference>
<dbReference type="Pfam" id="PF04542">
    <property type="entry name" value="Sigma70_r2"/>
    <property type="match status" value="1"/>
</dbReference>